<dbReference type="PANTHER" id="PTHR46203:SF1">
    <property type="entry name" value="MITOCHONDRIAL TRANSLATION RELEASE FACTOR IN RESCUE"/>
    <property type="match status" value="1"/>
</dbReference>
<evidence type="ECO:0000256" key="1">
    <source>
        <dbReference type="ARBA" id="ARBA00004173"/>
    </source>
</evidence>
<dbReference type="Gene3D" id="3.30.160.20">
    <property type="match status" value="1"/>
</dbReference>
<dbReference type="EMBL" id="MCFE01000538">
    <property type="protein sequence ID" value="ORX88182.1"/>
    <property type="molecule type" value="Genomic_DNA"/>
</dbReference>
<sequence>MHYTFRPLRVVLNPLALITKVSPQPLLLRTKAFTQCFPLLCTFRGTTSLRLFSSRANKADLQAQLNLLEAEWLDSTHTQADIDEDQVDVITEDEALEQSDIETPTSFPKHKPIKIVLNEEDLVEKFVKGSGNGGQKINKTNSNVDLLHIPSGIRVQCQKTRSLSLNRKEARKLLIRKLDDMHNGDMSKSAQKIKKIQKKKANKARRTRQKYGATGDSPPAVPDSKQ</sequence>
<proteinExistence type="inferred from homology"/>
<comment type="caution">
    <text evidence="7">The sequence shown here is derived from an EMBL/GenBank/DDBJ whole genome shotgun (WGS) entry which is preliminary data.</text>
</comment>
<organism evidence="7 8">
    <name type="scientific">Basidiobolus meristosporus CBS 931.73</name>
    <dbReference type="NCBI Taxonomy" id="1314790"/>
    <lineage>
        <taxon>Eukaryota</taxon>
        <taxon>Fungi</taxon>
        <taxon>Fungi incertae sedis</taxon>
        <taxon>Zoopagomycota</taxon>
        <taxon>Entomophthoromycotina</taxon>
        <taxon>Basidiobolomycetes</taxon>
        <taxon>Basidiobolales</taxon>
        <taxon>Basidiobolaceae</taxon>
        <taxon>Basidiobolus</taxon>
    </lineage>
</organism>
<evidence type="ECO:0000256" key="5">
    <source>
        <dbReference type="SAM" id="MobiDB-lite"/>
    </source>
</evidence>
<dbReference type="AlphaFoldDB" id="A0A1Y1XQZ8"/>
<dbReference type="InterPro" id="IPR045853">
    <property type="entry name" value="Pep_chain_release_fac_I_sf"/>
</dbReference>
<feature type="compositionally biased region" description="Basic residues" evidence="5">
    <location>
        <begin position="191"/>
        <end position="209"/>
    </location>
</feature>
<comment type="similarity">
    <text evidence="2">Belongs to the prokaryotic/mitochondrial release factor family.</text>
</comment>
<feature type="domain" description="Prokaryotic-type class I peptide chain release factors" evidence="6">
    <location>
        <begin position="113"/>
        <end position="210"/>
    </location>
</feature>
<dbReference type="PANTHER" id="PTHR46203">
    <property type="entry name" value="PROBABLE PEPTIDE CHAIN RELEASE FACTOR C12ORF65"/>
    <property type="match status" value="1"/>
</dbReference>
<keyword evidence="3" id="KW-0809">Transit peptide</keyword>
<dbReference type="InParanoid" id="A0A1Y1XQZ8"/>
<dbReference type="Proteomes" id="UP000193498">
    <property type="component" value="Unassembled WGS sequence"/>
</dbReference>
<accession>A0A1Y1XQZ8</accession>
<keyword evidence="8" id="KW-1185">Reference proteome</keyword>
<feature type="region of interest" description="Disordered" evidence="5">
    <location>
        <begin position="179"/>
        <end position="226"/>
    </location>
</feature>
<gene>
    <name evidence="7" type="ORF">K493DRAFT_319563</name>
</gene>
<dbReference type="GO" id="GO:0003747">
    <property type="term" value="F:translation release factor activity"/>
    <property type="evidence" value="ECO:0007669"/>
    <property type="project" value="InterPro"/>
</dbReference>
<dbReference type="SUPFAM" id="SSF75620">
    <property type="entry name" value="Release factor"/>
    <property type="match status" value="1"/>
</dbReference>
<dbReference type="STRING" id="1314790.A0A1Y1XQZ8"/>
<dbReference type="GO" id="GO:0032543">
    <property type="term" value="P:mitochondrial translation"/>
    <property type="evidence" value="ECO:0007669"/>
    <property type="project" value="UniProtKB-ARBA"/>
</dbReference>
<evidence type="ECO:0000313" key="8">
    <source>
        <dbReference type="Proteomes" id="UP000193498"/>
    </source>
</evidence>
<dbReference type="GO" id="GO:0005739">
    <property type="term" value="C:mitochondrion"/>
    <property type="evidence" value="ECO:0007669"/>
    <property type="project" value="UniProtKB-SubCell"/>
</dbReference>
<reference evidence="7 8" key="1">
    <citation type="submission" date="2016-07" db="EMBL/GenBank/DDBJ databases">
        <title>Pervasive Adenine N6-methylation of Active Genes in Fungi.</title>
        <authorList>
            <consortium name="DOE Joint Genome Institute"/>
            <person name="Mondo S.J."/>
            <person name="Dannebaum R.O."/>
            <person name="Kuo R.C."/>
            <person name="Labutti K."/>
            <person name="Haridas S."/>
            <person name="Kuo A."/>
            <person name="Salamov A."/>
            <person name="Ahrendt S.R."/>
            <person name="Lipzen A."/>
            <person name="Sullivan W."/>
            <person name="Andreopoulos W.B."/>
            <person name="Clum A."/>
            <person name="Lindquist E."/>
            <person name="Daum C."/>
            <person name="Ramamoorthy G.K."/>
            <person name="Gryganskyi A."/>
            <person name="Culley D."/>
            <person name="Magnuson J.K."/>
            <person name="James T.Y."/>
            <person name="O'Malley M.A."/>
            <person name="Stajich J.E."/>
            <person name="Spatafora J.W."/>
            <person name="Visel A."/>
            <person name="Grigoriev I.V."/>
        </authorList>
    </citation>
    <scope>NUCLEOTIDE SEQUENCE [LARGE SCALE GENOMIC DNA]</scope>
    <source>
        <strain evidence="7 8">CBS 931.73</strain>
    </source>
</reference>
<evidence type="ECO:0000256" key="4">
    <source>
        <dbReference type="ARBA" id="ARBA00023128"/>
    </source>
</evidence>
<dbReference type="OrthoDB" id="277888at2759"/>
<dbReference type="Pfam" id="PF00472">
    <property type="entry name" value="RF-1"/>
    <property type="match status" value="1"/>
</dbReference>
<name>A0A1Y1XQZ8_9FUNG</name>
<evidence type="ECO:0000313" key="7">
    <source>
        <dbReference type="EMBL" id="ORX88182.1"/>
    </source>
</evidence>
<dbReference type="InterPro" id="IPR000352">
    <property type="entry name" value="Pep_chain_release_fac_I"/>
</dbReference>
<keyword evidence="4" id="KW-0496">Mitochondrion</keyword>
<comment type="subcellular location">
    <subcellularLocation>
        <location evidence="1">Mitochondrion</location>
    </subcellularLocation>
</comment>
<protein>
    <recommendedName>
        <fullName evidence="6">Prokaryotic-type class I peptide chain release factors domain-containing protein</fullName>
    </recommendedName>
</protein>
<evidence type="ECO:0000256" key="2">
    <source>
        <dbReference type="ARBA" id="ARBA00010835"/>
    </source>
</evidence>
<dbReference type="InterPro" id="IPR052405">
    <property type="entry name" value="Mito_Transl_Release_Factor"/>
</dbReference>
<evidence type="ECO:0000256" key="3">
    <source>
        <dbReference type="ARBA" id="ARBA00022946"/>
    </source>
</evidence>
<evidence type="ECO:0000259" key="6">
    <source>
        <dbReference type="Pfam" id="PF00472"/>
    </source>
</evidence>